<sequence length="118" mass="12912">MYNVHKQCRSDWMERSHLPTLLFIASYTPAAHRGMRDVLPNNEGGVGNCCPCCPCPIPVPIPMPMPMPIPAPQLPIVRYVQAPMANNPIRLPTASITQCCEIIVPLFNPPQAPAVTGK</sequence>
<protein>
    <submittedName>
        <fullName evidence="3">Spore coat protein</fullName>
    </submittedName>
</protein>
<organism evidence="2 3">
    <name type="scientific">Heligmosomoides polygyrus</name>
    <name type="common">Parasitic roundworm</name>
    <dbReference type="NCBI Taxonomy" id="6339"/>
    <lineage>
        <taxon>Eukaryota</taxon>
        <taxon>Metazoa</taxon>
        <taxon>Ecdysozoa</taxon>
        <taxon>Nematoda</taxon>
        <taxon>Chromadorea</taxon>
        <taxon>Rhabditida</taxon>
        <taxon>Rhabditina</taxon>
        <taxon>Rhabditomorpha</taxon>
        <taxon>Strongyloidea</taxon>
        <taxon>Heligmosomidae</taxon>
        <taxon>Heligmosomoides</taxon>
    </lineage>
</organism>
<gene>
    <name evidence="1" type="ORF">HPBE_LOCUS9432</name>
</gene>
<dbReference type="EMBL" id="UZAH01026437">
    <property type="protein sequence ID" value="VDO80680.1"/>
    <property type="molecule type" value="Genomic_DNA"/>
</dbReference>
<accession>A0A183FPA9</accession>
<evidence type="ECO:0000313" key="3">
    <source>
        <dbReference type="WBParaSite" id="HPBE_0000943101-mRNA-1"/>
    </source>
</evidence>
<accession>A0A3P7XZP1</accession>
<keyword evidence="2" id="KW-1185">Reference proteome</keyword>
<reference evidence="1 2" key="1">
    <citation type="submission" date="2018-11" db="EMBL/GenBank/DDBJ databases">
        <authorList>
            <consortium name="Pathogen Informatics"/>
        </authorList>
    </citation>
    <scope>NUCLEOTIDE SEQUENCE [LARGE SCALE GENOMIC DNA]</scope>
</reference>
<dbReference type="AlphaFoldDB" id="A0A183FPA9"/>
<dbReference type="Proteomes" id="UP000050761">
    <property type="component" value="Unassembled WGS sequence"/>
</dbReference>
<proteinExistence type="predicted"/>
<evidence type="ECO:0000313" key="1">
    <source>
        <dbReference type="EMBL" id="VDO80680.1"/>
    </source>
</evidence>
<name>A0A183FPA9_HELPZ</name>
<dbReference type="WBParaSite" id="HPBE_0000943101-mRNA-1">
    <property type="protein sequence ID" value="HPBE_0000943101-mRNA-1"/>
    <property type="gene ID" value="HPBE_0000943101"/>
</dbReference>
<reference evidence="3" key="2">
    <citation type="submission" date="2019-09" db="UniProtKB">
        <authorList>
            <consortium name="WormBaseParasite"/>
        </authorList>
    </citation>
    <scope>IDENTIFICATION</scope>
</reference>
<evidence type="ECO:0000313" key="2">
    <source>
        <dbReference type="Proteomes" id="UP000050761"/>
    </source>
</evidence>